<feature type="transmembrane region" description="Helical" evidence="2">
    <location>
        <begin position="388"/>
        <end position="409"/>
    </location>
</feature>
<feature type="transmembrane region" description="Helical" evidence="2">
    <location>
        <begin position="12"/>
        <end position="36"/>
    </location>
</feature>
<evidence type="ECO:0000313" key="3">
    <source>
        <dbReference type="EMBL" id="KKO70717.1"/>
    </source>
</evidence>
<evidence type="ECO:0000256" key="1">
    <source>
        <dbReference type="ARBA" id="ARBA00022448"/>
    </source>
</evidence>
<keyword evidence="2" id="KW-1133">Transmembrane helix</keyword>
<dbReference type="GO" id="GO:0015297">
    <property type="term" value="F:antiporter activity"/>
    <property type="evidence" value="ECO:0007669"/>
    <property type="project" value="InterPro"/>
</dbReference>
<evidence type="ECO:0000313" key="5">
    <source>
        <dbReference type="Proteomes" id="UP000078084"/>
    </source>
</evidence>
<dbReference type="RefSeq" id="WP_068373807.1">
    <property type="nucleotide sequence ID" value="NZ_CBCSEB010000006.1"/>
</dbReference>
<dbReference type="PANTHER" id="PTHR43298">
    <property type="entry name" value="MULTIDRUG RESISTANCE PROTEIN NORM-RELATED"/>
    <property type="match status" value="1"/>
</dbReference>
<proteinExistence type="predicted"/>
<dbReference type="InterPro" id="IPR050222">
    <property type="entry name" value="MATE_MdtK"/>
</dbReference>
<dbReference type="STRING" id="206506.AAV32_14490"/>
<keyword evidence="5" id="KW-1185">Reference proteome</keyword>
<name>A0A171KPA0_9BURK</name>
<dbReference type="PANTHER" id="PTHR43298:SF2">
    <property type="entry name" value="FMN_FAD EXPORTER YEEO-RELATED"/>
    <property type="match status" value="1"/>
</dbReference>
<feature type="transmembrane region" description="Helical" evidence="2">
    <location>
        <begin position="279"/>
        <end position="301"/>
    </location>
</feature>
<dbReference type="Proteomes" id="UP000078084">
    <property type="component" value="Unassembled WGS sequence"/>
</dbReference>
<dbReference type="EMBL" id="SGWZ01000003">
    <property type="protein sequence ID" value="RZS69411.1"/>
    <property type="molecule type" value="Genomic_DNA"/>
</dbReference>
<keyword evidence="2" id="KW-0472">Membrane</keyword>
<dbReference type="Proteomes" id="UP000292039">
    <property type="component" value="Unassembled WGS sequence"/>
</dbReference>
<feature type="transmembrane region" description="Helical" evidence="2">
    <location>
        <begin position="203"/>
        <end position="223"/>
    </location>
</feature>
<accession>A0A171KPA0</accession>
<reference evidence="3 5" key="1">
    <citation type="submission" date="2015-04" db="EMBL/GenBank/DDBJ databases">
        <title>Genome sequence of Kerstersia gyiorum CG1.</title>
        <authorList>
            <person name="Greninger A.L."/>
            <person name="Kozyreva V."/>
            <person name="Chaturvedi V."/>
        </authorList>
    </citation>
    <scope>NUCLEOTIDE SEQUENCE [LARGE SCALE GENOMIC DNA]</scope>
    <source>
        <strain evidence="3 5">CG1</strain>
    </source>
</reference>
<keyword evidence="2" id="KW-0812">Transmembrane</keyword>
<evidence type="ECO:0000256" key="2">
    <source>
        <dbReference type="SAM" id="Phobius"/>
    </source>
</evidence>
<sequence length="467" mass="49652">MSAAALPGLRHNLALIARNAWPVLISQWAGVAFGVLDTAMTGHASPTDLAAMGLSVSIYVTVFVGLMGVLHALIPILSQQFGAKQYHELGRTWGQGVWLALALSVIGAILMLFPDMWLSLSGDVAPEVRASIAAYLRALALALPFALVFRTIYALGNAVSRPKIVMAINLAGIGFKAFFNWLLIYGNLGLPALGAQGAGLSTALVYVISLTAGILVLRHDTFFRQFALRMGRIRWSDQKTLLRLGLPMGGSYLIEVSAFTFMALLVAREGTYVIGAQQIISNLAALCFMMPMAIGVATAALSARALGARDPMLSRRISSAGIVLALCGAVVTVCILVLGRPLIVRAYTDEPHVAAVVLTLMPLLVLFHIVDCMQCINSYLLRAHKVAFVPMLLQGLALGGVGLAGGWYLGLGPGRGLLDGVREALIPGSPQGAGTMWLMASVGLALSAALLHSWYRRVSRQSLQDNR</sequence>
<protein>
    <submittedName>
        <fullName evidence="4">MATE family multidrug resistance protein</fullName>
    </submittedName>
    <submittedName>
        <fullName evidence="3">Multidrug transporter MatE</fullName>
    </submittedName>
</protein>
<reference evidence="4 6" key="2">
    <citation type="submission" date="2019-02" db="EMBL/GenBank/DDBJ databases">
        <title>Genomic Encyclopedia of Type Strains, Phase IV (KMG-IV): sequencing the most valuable type-strain genomes for metagenomic binning, comparative biology and taxonomic classification.</title>
        <authorList>
            <person name="Goeker M."/>
        </authorList>
    </citation>
    <scope>NUCLEOTIDE SEQUENCE [LARGE SCALE GENOMIC DNA]</scope>
    <source>
        <strain evidence="4 6">DSM 16618</strain>
    </source>
</reference>
<organism evidence="3 5">
    <name type="scientific">Kerstersia gyiorum</name>
    <dbReference type="NCBI Taxonomy" id="206506"/>
    <lineage>
        <taxon>Bacteria</taxon>
        <taxon>Pseudomonadati</taxon>
        <taxon>Pseudomonadota</taxon>
        <taxon>Betaproteobacteria</taxon>
        <taxon>Burkholderiales</taxon>
        <taxon>Alcaligenaceae</taxon>
        <taxon>Kerstersia</taxon>
    </lineage>
</organism>
<dbReference type="AlphaFoldDB" id="A0A171KPA0"/>
<keyword evidence="1" id="KW-0813">Transport</keyword>
<dbReference type="InterPro" id="IPR002528">
    <property type="entry name" value="MATE_fam"/>
</dbReference>
<evidence type="ECO:0000313" key="6">
    <source>
        <dbReference type="Proteomes" id="UP000292039"/>
    </source>
</evidence>
<comment type="caution">
    <text evidence="3">The sequence shown here is derived from an EMBL/GenBank/DDBJ whole genome shotgun (WGS) entry which is preliminary data.</text>
</comment>
<feature type="transmembrane region" description="Helical" evidence="2">
    <location>
        <begin position="355"/>
        <end position="376"/>
    </location>
</feature>
<evidence type="ECO:0000313" key="4">
    <source>
        <dbReference type="EMBL" id="RZS69411.1"/>
    </source>
</evidence>
<feature type="transmembrane region" description="Helical" evidence="2">
    <location>
        <begin position="322"/>
        <end position="343"/>
    </location>
</feature>
<feature type="transmembrane region" description="Helical" evidence="2">
    <location>
        <begin position="164"/>
        <end position="183"/>
    </location>
</feature>
<feature type="transmembrane region" description="Helical" evidence="2">
    <location>
        <begin position="132"/>
        <end position="152"/>
    </location>
</feature>
<feature type="transmembrane region" description="Helical" evidence="2">
    <location>
        <begin position="436"/>
        <end position="455"/>
    </location>
</feature>
<gene>
    <name evidence="3" type="ORF">AAV32_14490</name>
    <name evidence="4" type="ORF">EV679_2005</name>
</gene>
<dbReference type="EMBL" id="LBNE01000012">
    <property type="protein sequence ID" value="KKO70717.1"/>
    <property type="molecule type" value="Genomic_DNA"/>
</dbReference>
<dbReference type="NCBIfam" id="TIGR00797">
    <property type="entry name" value="matE"/>
    <property type="match status" value="1"/>
</dbReference>
<feature type="transmembrane region" description="Helical" evidence="2">
    <location>
        <begin position="244"/>
        <end position="267"/>
    </location>
</feature>
<feature type="transmembrane region" description="Helical" evidence="2">
    <location>
        <begin position="56"/>
        <end position="77"/>
    </location>
</feature>
<dbReference type="PATRIC" id="fig|206506.3.peg.3089"/>
<dbReference type="GO" id="GO:0042910">
    <property type="term" value="F:xenobiotic transmembrane transporter activity"/>
    <property type="evidence" value="ECO:0007669"/>
    <property type="project" value="InterPro"/>
</dbReference>
<dbReference type="Pfam" id="PF01554">
    <property type="entry name" value="MatE"/>
    <property type="match status" value="2"/>
</dbReference>
<dbReference type="GO" id="GO:0005886">
    <property type="term" value="C:plasma membrane"/>
    <property type="evidence" value="ECO:0007669"/>
    <property type="project" value="TreeGrafter"/>
</dbReference>
<dbReference type="OrthoDB" id="9780160at2"/>
<feature type="transmembrane region" description="Helical" evidence="2">
    <location>
        <begin position="97"/>
        <end position="120"/>
    </location>
</feature>